<evidence type="ECO:0000256" key="1">
    <source>
        <dbReference type="ARBA" id="ARBA00023122"/>
    </source>
</evidence>
<dbReference type="Proteomes" id="UP001301869">
    <property type="component" value="Chromosome"/>
</dbReference>
<dbReference type="InterPro" id="IPR000644">
    <property type="entry name" value="CBS_dom"/>
</dbReference>
<proteinExistence type="predicted"/>
<protein>
    <submittedName>
        <fullName evidence="4">CBS domain-containing protein</fullName>
    </submittedName>
</protein>
<evidence type="ECO:0000313" key="4">
    <source>
        <dbReference type="EMBL" id="WNK19183.1"/>
    </source>
</evidence>
<gene>
    <name evidence="4" type="ORF">P1P91_09880</name>
</gene>
<dbReference type="Gene3D" id="3.10.580.10">
    <property type="entry name" value="CBS-domain"/>
    <property type="match status" value="1"/>
</dbReference>
<dbReference type="PANTHER" id="PTHR43080">
    <property type="entry name" value="CBS DOMAIN-CONTAINING PROTEIN CBSX3, MITOCHONDRIAL"/>
    <property type="match status" value="1"/>
</dbReference>
<dbReference type="SUPFAM" id="SSF54631">
    <property type="entry name" value="CBS-domain pair"/>
    <property type="match status" value="1"/>
</dbReference>
<evidence type="ECO:0000313" key="5">
    <source>
        <dbReference type="Proteomes" id="UP001301869"/>
    </source>
</evidence>
<dbReference type="InterPro" id="IPR044729">
    <property type="entry name" value="CBS_bac"/>
</dbReference>
<keyword evidence="5" id="KW-1185">Reference proteome</keyword>
<feature type="domain" description="CBS" evidence="3">
    <location>
        <begin position="80"/>
        <end position="135"/>
    </location>
</feature>
<dbReference type="PROSITE" id="PS51371">
    <property type="entry name" value="CBS"/>
    <property type="match status" value="2"/>
</dbReference>
<dbReference type="InterPro" id="IPR051257">
    <property type="entry name" value="Diverse_CBS-Domain"/>
</dbReference>
<name>A0ABY9YYQ8_9GAMM</name>
<feature type="domain" description="CBS" evidence="3">
    <location>
        <begin position="13"/>
        <end position="72"/>
    </location>
</feature>
<dbReference type="Pfam" id="PF00571">
    <property type="entry name" value="CBS"/>
    <property type="match status" value="2"/>
</dbReference>
<keyword evidence="1 2" id="KW-0129">CBS domain</keyword>
<dbReference type="CDD" id="cd04629">
    <property type="entry name" value="CBS_pair_bac"/>
    <property type="match status" value="1"/>
</dbReference>
<evidence type="ECO:0000256" key="2">
    <source>
        <dbReference type="PROSITE-ProRule" id="PRU00703"/>
    </source>
</evidence>
<accession>A0ABY9YYQ8</accession>
<organism evidence="4 5">
    <name type="scientific">Halomonas piscis</name>
    <dbReference type="NCBI Taxonomy" id="3031727"/>
    <lineage>
        <taxon>Bacteria</taxon>
        <taxon>Pseudomonadati</taxon>
        <taxon>Pseudomonadota</taxon>
        <taxon>Gammaproteobacteria</taxon>
        <taxon>Oceanospirillales</taxon>
        <taxon>Halomonadaceae</taxon>
        <taxon>Halomonas</taxon>
    </lineage>
</organism>
<dbReference type="PANTHER" id="PTHR43080:SF2">
    <property type="entry name" value="CBS DOMAIN-CONTAINING PROTEIN"/>
    <property type="match status" value="1"/>
</dbReference>
<reference evidence="4 5" key="1">
    <citation type="submission" date="2023-03" db="EMBL/GenBank/DDBJ databases">
        <title>Halomonas sp. nov., isolated from Korean tranditional fermented seafood 'Jeotgal'.</title>
        <authorList>
            <person name="Kim B."/>
            <person name="Shin N.-R."/>
        </authorList>
    </citation>
    <scope>NUCLEOTIDE SEQUENCE [LARGE SCALE GENOMIC DNA]</scope>
    <source>
        <strain evidence="4 5">SG2L-4</strain>
    </source>
</reference>
<sequence length="135" mass="14796">MLKASAETVLSIMSRDCYRVTLDTPITTLARGLTLHRLPGAPVVDEADRLVGFISEQDVLGQILDSVYHDDEAPPVSELMRSDVLSVSPDKSIIDLAQEMLGAKPKIYPVVEQDRLVGMVTRRDVLMALLAAHGR</sequence>
<dbReference type="RefSeq" id="WP_311882322.1">
    <property type="nucleotide sequence ID" value="NZ_CP119391.1"/>
</dbReference>
<evidence type="ECO:0000259" key="3">
    <source>
        <dbReference type="PROSITE" id="PS51371"/>
    </source>
</evidence>
<dbReference type="SMART" id="SM00116">
    <property type="entry name" value="CBS"/>
    <property type="match status" value="2"/>
</dbReference>
<dbReference type="InterPro" id="IPR046342">
    <property type="entry name" value="CBS_dom_sf"/>
</dbReference>
<dbReference type="EMBL" id="CP119391">
    <property type="protein sequence ID" value="WNK19183.1"/>
    <property type="molecule type" value="Genomic_DNA"/>
</dbReference>